<dbReference type="KEGG" id="sur:STAUR_2781"/>
<protein>
    <submittedName>
        <fullName evidence="1">Conserved uncharacterized protein</fullName>
    </submittedName>
</protein>
<accession>Q08RU8</accession>
<dbReference type="eggNOG" id="COG0590">
    <property type="taxonomic scope" value="Bacteria"/>
</dbReference>
<gene>
    <name evidence="1" type="ordered locus">STAUR_2781</name>
    <name evidence="2" type="ORF">STIAU_4093</name>
</gene>
<dbReference type="STRING" id="378806.STAUR_2781"/>
<dbReference type="Proteomes" id="UP000032702">
    <property type="component" value="Unassembled WGS sequence"/>
</dbReference>
<evidence type="ECO:0000313" key="1">
    <source>
        <dbReference type="EMBL" id="ADO70579.1"/>
    </source>
</evidence>
<dbReference type="HOGENOM" id="CLU_2262119_0_0_7"/>
<dbReference type="Proteomes" id="UP000001351">
    <property type="component" value="Chromosome"/>
</dbReference>
<evidence type="ECO:0000313" key="3">
    <source>
        <dbReference type="Proteomes" id="UP000001351"/>
    </source>
</evidence>
<dbReference type="RefSeq" id="WP_002618013.1">
    <property type="nucleotide sequence ID" value="NC_014623.1"/>
</dbReference>
<keyword evidence="3" id="KW-1185">Reference proteome</keyword>
<organism evidence="2 4">
    <name type="scientific">Stigmatella aurantiaca (strain DW4/3-1)</name>
    <dbReference type="NCBI Taxonomy" id="378806"/>
    <lineage>
        <taxon>Bacteria</taxon>
        <taxon>Pseudomonadati</taxon>
        <taxon>Myxococcota</taxon>
        <taxon>Myxococcia</taxon>
        <taxon>Myxococcales</taxon>
        <taxon>Cystobacterineae</taxon>
        <taxon>Archangiaceae</taxon>
        <taxon>Stigmatella</taxon>
    </lineage>
</organism>
<reference evidence="2 4" key="1">
    <citation type="submission" date="2006-04" db="EMBL/GenBank/DDBJ databases">
        <authorList>
            <person name="Nierman W.C."/>
        </authorList>
    </citation>
    <scope>NUCLEOTIDE SEQUENCE [LARGE SCALE GENOMIC DNA]</scope>
    <source>
        <strain evidence="2 4">DW4/3-1</strain>
    </source>
</reference>
<dbReference type="EMBL" id="CP002271">
    <property type="protein sequence ID" value="ADO70579.1"/>
    <property type="molecule type" value="Genomic_DNA"/>
</dbReference>
<evidence type="ECO:0000313" key="2">
    <source>
        <dbReference type="EMBL" id="EAU63207.1"/>
    </source>
</evidence>
<sequence>MDPEAGTRGRTMTEEVAHEMLELSGQLFDRMISQQQAKVLRLAREAVPNIGPEDLRNAHDFPELKEHPTFEYEDGLLAGLISAQIALRAEVKGRLPARPPPAF</sequence>
<dbReference type="EMBL" id="AAMD01000176">
    <property type="protein sequence ID" value="EAU63207.1"/>
    <property type="molecule type" value="Genomic_DNA"/>
</dbReference>
<evidence type="ECO:0000313" key="4">
    <source>
        <dbReference type="Proteomes" id="UP000032702"/>
    </source>
</evidence>
<dbReference type="PATRIC" id="fig|378806.16.peg.2089"/>
<name>Q08RU8_STIAD</name>
<reference evidence="1 3" key="2">
    <citation type="journal article" date="2011" name="Mol. Biol. Evol.">
        <title>Comparative genomic analysis of fruiting body formation in Myxococcales.</title>
        <authorList>
            <person name="Huntley S."/>
            <person name="Hamann N."/>
            <person name="Wegener-Feldbrugge S."/>
            <person name="Treuner-Lange A."/>
            <person name="Kube M."/>
            <person name="Reinhardt R."/>
            <person name="Klages S."/>
            <person name="Muller R."/>
            <person name="Ronning C.M."/>
            <person name="Nierman W.C."/>
            <person name="Sogaard-Andersen L."/>
        </authorList>
    </citation>
    <scope>NUCLEOTIDE SEQUENCE [LARGE SCALE GENOMIC DNA]</scope>
    <source>
        <strain evidence="1 3">DW4/3-1</strain>
    </source>
</reference>
<dbReference type="OrthoDB" id="5517822at2"/>
<dbReference type="AlphaFoldDB" id="Q08RU8"/>
<proteinExistence type="predicted"/>